<accession>A0A1Q8YCU1</accession>
<dbReference type="InterPro" id="IPR022956">
    <property type="entry name" value="Beta_hexosaminidase_bac"/>
</dbReference>
<dbReference type="RefSeq" id="WP_075586429.1">
    <property type="nucleotide sequence ID" value="NZ_MSYM01000013.1"/>
</dbReference>
<reference evidence="12 13" key="1">
    <citation type="submission" date="2017-01" db="EMBL/GenBank/DDBJ databases">
        <title>Genome sequence of Rhodoferax antarcticus ANT.BR, a psychrophilic purple nonsulfur bacterium from an Antarctic microbial mat.</title>
        <authorList>
            <person name="Baker J."/>
            <person name="Riester C."/>
            <person name="Skinner B."/>
            <person name="Newell A."/>
            <person name="Swingley W."/>
            <person name="Madigan M."/>
            <person name="Jung D."/>
            <person name="Asao M."/>
            <person name="Chen M."/>
            <person name="Loughlin P."/>
            <person name="Pan H."/>
            <person name="Lin S."/>
            <person name="Li N."/>
            <person name="Shaw J."/>
            <person name="Prado M."/>
            <person name="Sherman C."/>
            <person name="Li X."/>
            <person name="Tang J."/>
            <person name="Blankenship R."/>
            <person name="Zhao T."/>
            <person name="Touchman J."/>
            <person name="Sattley M."/>
        </authorList>
    </citation>
    <scope>NUCLEOTIDE SEQUENCE [LARGE SCALE GENOMIC DNA]</scope>
    <source>
        <strain evidence="12 13">ANT.BR</strain>
    </source>
</reference>
<dbReference type="GO" id="GO:0008360">
    <property type="term" value="P:regulation of cell shape"/>
    <property type="evidence" value="ECO:0007669"/>
    <property type="project" value="UniProtKB-KW"/>
</dbReference>
<keyword evidence="8 10" id="KW-0131">Cell cycle</keyword>
<keyword evidence="6 10" id="KW-0573">Peptidoglycan synthesis</keyword>
<keyword evidence="9 10" id="KW-0961">Cell wall biogenesis/degradation</keyword>
<feature type="binding site" evidence="10">
    <location>
        <position position="72"/>
    </location>
    <ligand>
        <name>substrate</name>
    </ligand>
</feature>
<comment type="catalytic activity">
    <reaction evidence="1 10">
        <text>Hydrolysis of terminal non-reducing N-acetyl-D-hexosamine residues in N-acetyl-beta-D-hexosaminides.</text>
        <dbReference type="EC" id="3.2.1.52"/>
    </reaction>
</comment>
<keyword evidence="3 10" id="KW-0132">Cell division</keyword>
<dbReference type="PANTHER" id="PTHR30480:SF13">
    <property type="entry name" value="BETA-HEXOSAMINIDASE"/>
    <property type="match status" value="1"/>
</dbReference>
<evidence type="ECO:0000256" key="3">
    <source>
        <dbReference type="ARBA" id="ARBA00022618"/>
    </source>
</evidence>
<evidence type="ECO:0000256" key="1">
    <source>
        <dbReference type="ARBA" id="ARBA00001231"/>
    </source>
</evidence>
<dbReference type="GO" id="GO:0009254">
    <property type="term" value="P:peptidoglycan turnover"/>
    <property type="evidence" value="ECO:0007669"/>
    <property type="project" value="UniProtKB-UniRule"/>
</dbReference>
<feature type="binding site" evidence="10">
    <location>
        <begin position="177"/>
        <end position="178"/>
    </location>
    <ligand>
        <name>substrate</name>
    </ligand>
</feature>
<dbReference type="GO" id="GO:0005737">
    <property type="term" value="C:cytoplasm"/>
    <property type="evidence" value="ECO:0007669"/>
    <property type="project" value="UniProtKB-SubCell"/>
</dbReference>
<name>A0A1Q8YCU1_9BURK</name>
<dbReference type="GO" id="GO:0005975">
    <property type="term" value="P:carbohydrate metabolic process"/>
    <property type="evidence" value="ECO:0007669"/>
    <property type="project" value="InterPro"/>
</dbReference>
<feature type="active site" description="Proton donor/acceptor" evidence="10">
    <location>
        <position position="190"/>
    </location>
</feature>
<feature type="domain" description="Glycoside hydrolase family 3 N-terminal" evidence="11">
    <location>
        <begin position="16"/>
        <end position="308"/>
    </location>
</feature>
<comment type="similarity">
    <text evidence="10">Belongs to the glycosyl hydrolase 3 family. NagZ subfamily.</text>
</comment>
<dbReference type="InterPro" id="IPR017853">
    <property type="entry name" value="GH"/>
</dbReference>
<feature type="binding site" evidence="10">
    <location>
        <position position="64"/>
    </location>
    <ligand>
        <name>substrate</name>
    </ligand>
</feature>
<feature type="binding site" evidence="10">
    <location>
        <position position="147"/>
    </location>
    <ligand>
        <name>substrate</name>
    </ligand>
</feature>
<dbReference type="Gene3D" id="3.20.20.300">
    <property type="entry name" value="Glycoside hydrolase, family 3, N-terminal domain"/>
    <property type="match status" value="1"/>
</dbReference>
<protein>
    <recommendedName>
        <fullName evidence="10">Beta-hexosaminidase</fullName>
        <ecNumber evidence="10">3.2.1.52</ecNumber>
    </recommendedName>
    <alternativeName>
        <fullName evidence="10">Beta-N-acetylhexosaminidase</fullName>
    </alternativeName>
    <alternativeName>
        <fullName evidence="10">N-acetyl-beta-glucosaminidase</fullName>
    </alternativeName>
</protein>
<evidence type="ECO:0000256" key="4">
    <source>
        <dbReference type="ARBA" id="ARBA00022801"/>
    </source>
</evidence>
<keyword evidence="5 10" id="KW-0133">Cell shape</keyword>
<evidence type="ECO:0000256" key="10">
    <source>
        <dbReference type="HAMAP-Rule" id="MF_00364"/>
    </source>
</evidence>
<gene>
    <name evidence="10" type="primary">nagZ</name>
    <name evidence="12" type="ORF">BLL52_2096</name>
</gene>
<evidence type="ECO:0000256" key="6">
    <source>
        <dbReference type="ARBA" id="ARBA00022984"/>
    </source>
</evidence>
<evidence type="ECO:0000313" key="12">
    <source>
        <dbReference type="EMBL" id="OLP05868.1"/>
    </source>
</evidence>
<dbReference type="GO" id="GO:0071555">
    <property type="term" value="P:cell wall organization"/>
    <property type="evidence" value="ECO:0007669"/>
    <property type="project" value="UniProtKB-KW"/>
</dbReference>
<dbReference type="Proteomes" id="UP000185911">
    <property type="component" value="Unassembled WGS sequence"/>
</dbReference>
<comment type="subcellular location">
    <subcellularLocation>
        <location evidence="10">Cytoplasm</location>
    </subcellularLocation>
</comment>
<dbReference type="InterPro" id="IPR036962">
    <property type="entry name" value="Glyco_hydro_3_N_sf"/>
</dbReference>
<dbReference type="EMBL" id="MSYM01000013">
    <property type="protein sequence ID" value="OLP05868.1"/>
    <property type="molecule type" value="Genomic_DNA"/>
</dbReference>
<evidence type="ECO:0000256" key="2">
    <source>
        <dbReference type="ARBA" id="ARBA00022490"/>
    </source>
</evidence>
<dbReference type="STRING" id="81479.RA876_04775"/>
<evidence type="ECO:0000313" key="13">
    <source>
        <dbReference type="Proteomes" id="UP000185911"/>
    </source>
</evidence>
<dbReference type="SUPFAM" id="SSF51445">
    <property type="entry name" value="(Trans)glycosidases"/>
    <property type="match status" value="1"/>
</dbReference>
<dbReference type="GO" id="GO:0004563">
    <property type="term" value="F:beta-N-acetylhexosaminidase activity"/>
    <property type="evidence" value="ECO:0007669"/>
    <property type="project" value="UniProtKB-UniRule"/>
</dbReference>
<feature type="active site" description="Nucleophile" evidence="10">
    <location>
        <position position="260"/>
    </location>
</feature>
<dbReference type="Pfam" id="PF00933">
    <property type="entry name" value="Glyco_hydro_3"/>
    <property type="match status" value="1"/>
</dbReference>
<organism evidence="12 13">
    <name type="scientific">Rhodoferax antarcticus ANT.BR</name>
    <dbReference type="NCBI Taxonomy" id="1111071"/>
    <lineage>
        <taxon>Bacteria</taxon>
        <taxon>Pseudomonadati</taxon>
        <taxon>Pseudomonadota</taxon>
        <taxon>Betaproteobacteria</taxon>
        <taxon>Burkholderiales</taxon>
        <taxon>Comamonadaceae</taxon>
        <taxon>Rhodoferax</taxon>
    </lineage>
</organism>
<proteinExistence type="inferred from homology"/>
<keyword evidence="7 10" id="KW-0326">Glycosidase</keyword>
<comment type="function">
    <text evidence="10">Plays a role in peptidoglycan recycling by cleaving the terminal beta-1,4-linked N-acetylglucosamine (GlcNAc) from peptide-linked peptidoglycan fragments, giving rise to free GlcNAc, anhydro-N-acetylmuramic acid and anhydro-N-acetylmuramic acid-linked peptides.</text>
</comment>
<dbReference type="AlphaFoldDB" id="A0A1Q8YCU1"/>
<evidence type="ECO:0000256" key="7">
    <source>
        <dbReference type="ARBA" id="ARBA00023295"/>
    </source>
</evidence>
<feature type="site" description="Important for catalytic activity" evidence="10">
    <location>
        <position position="188"/>
    </location>
</feature>
<evidence type="ECO:0000259" key="11">
    <source>
        <dbReference type="Pfam" id="PF00933"/>
    </source>
</evidence>
<dbReference type="EC" id="3.2.1.52" evidence="10"/>
<evidence type="ECO:0000256" key="9">
    <source>
        <dbReference type="ARBA" id="ARBA00023316"/>
    </source>
</evidence>
<keyword evidence="2 10" id="KW-0963">Cytoplasm</keyword>
<evidence type="ECO:0000256" key="5">
    <source>
        <dbReference type="ARBA" id="ARBA00022960"/>
    </source>
</evidence>
<dbReference type="GO" id="GO:0051301">
    <property type="term" value="P:cell division"/>
    <property type="evidence" value="ECO:0007669"/>
    <property type="project" value="UniProtKB-KW"/>
</dbReference>
<evidence type="ECO:0000256" key="8">
    <source>
        <dbReference type="ARBA" id="ARBA00023306"/>
    </source>
</evidence>
<keyword evidence="4 10" id="KW-0378">Hydrolase</keyword>
<dbReference type="InterPro" id="IPR050226">
    <property type="entry name" value="NagZ_Beta-hexosaminidase"/>
</dbReference>
<dbReference type="HAMAP" id="MF_00364">
    <property type="entry name" value="NagZ"/>
    <property type="match status" value="1"/>
</dbReference>
<comment type="caution">
    <text evidence="12">The sequence shown here is derived from an EMBL/GenBank/DDBJ whole genome shotgun (WGS) entry which is preliminary data.</text>
</comment>
<comment type="pathway">
    <text evidence="10">Cell wall biogenesis; peptidoglycan recycling.</text>
</comment>
<dbReference type="PANTHER" id="PTHR30480">
    <property type="entry name" value="BETA-HEXOSAMINIDASE-RELATED"/>
    <property type="match status" value="1"/>
</dbReference>
<sequence>MSFHAPLIIDIAGTTLSKADKKRLKHPLVGGMILFARNWESRAQLTELCRNIKKIRPDLLICVDHEGGRVQRFKTDGFTHLPPMRALGEMWRQESVGLAGEGAMHATAAATACGYVLGAELRACGIDLSFTPVLDLDYGPSGVIGNRAFDADARVVSLLAKSLMHGLLQSGMANCGKHFPGHGFVAADSHTDLPVDTRSLKAILKDDAAPYRWLGNSLAGVMPAHVIYPKVDKRAACFSKKWLTDILRHQLGFTGAIFSDDLSMAAARVIDGQPVSTTQAALAALNAGCDMVLLCNQSLGDGAEVDALIDGLTRAHYHGQWEPLDISQERRLALLPRNCVMLWDDLMVQPAYMQALDLLP</sequence>
<keyword evidence="13" id="KW-1185">Reference proteome</keyword>
<dbReference type="GO" id="GO:0009252">
    <property type="term" value="P:peptidoglycan biosynthetic process"/>
    <property type="evidence" value="ECO:0007669"/>
    <property type="project" value="UniProtKB-KW"/>
</dbReference>
<dbReference type="UniPathway" id="UPA00544"/>
<dbReference type="NCBIfam" id="NF003740">
    <property type="entry name" value="PRK05337.1"/>
    <property type="match status" value="1"/>
</dbReference>
<dbReference type="InterPro" id="IPR001764">
    <property type="entry name" value="Glyco_hydro_3_N"/>
</dbReference>